<dbReference type="Gene3D" id="3.90.70.130">
    <property type="match status" value="2"/>
</dbReference>
<evidence type="ECO:0000256" key="2">
    <source>
        <dbReference type="ARBA" id="ARBA00022801"/>
    </source>
</evidence>
<dbReference type="AlphaFoldDB" id="A0A7R9KW62"/>
<dbReference type="EMBL" id="OC862671">
    <property type="protein sequence ID" value="CAD7630427.1"/>
    <property type="molecule type" value="Genomic_DNA"/>
</dbReference>
<dbReference type="Pfam" id="PF07910">
    <property type="entry name" value="Peptidase_C78"/>
    <property type="match status" value="1"/>
</dbReference>
<keyword evidence="6" id="KW-1185">Reference proteome</keyword>
<sequence length="180" mass="20365">IGVDFSEATGELKFLILDPHYTGGEDLNVIQKKKLRVFCDINSCFDAMDSESYPQSLQNIYSTDDESGSSDDLCYEVGVDYEKEPPVEPQETPQSPVSPRIGQRVRRERTLSLSKSAKFIGVDFSEATGELKFLILDPHYTGGEDLNVIQKKGWCGWKASTFWDKNAFYNLCLPQRPDTY</sequence>
<evidence type="ECO:0000256" key="3">
    <source>
        <dbReference type="SAM" id="MobiDB-lite"/>
    </source>
</evidence>
<organism evidence="5">
    <name type="scientific">Medioppia subpectinata</name>
    <dbReference type="NCBI Taxonomy" id="1979941"/>
    <lineage>
        <taxon>Eukaryota</taxon>
        <taxon>Metazoa</taxon>
        <taxon>Ecdysozoa</taxon>
        <taxon>Arthropoda</taxon>
        <taxon>Chelicerata</taxon>
        <taxon>Arachnida</taxon>
        <taxon>Acari</taxon>
        <taxon>Acariformes</taxon>
        <taxon>Sarcoptiformes</taxon>
        <taxon>Oribatida</taxon>
        <taxon>Brachypylina</taxon>
        <taxon>Oppioidea</taxon>
        <taxon>Oppiidae</taxon>
        <taxon>Medioppia</taxon>
    </lineage>
</organism>
<dbReference type="OrthoDB" id="417506at2759"/>
<dbReference type="GO" id="GO:0071567">
    <property type="term" value="F:deUFMylase activity"/>
    <property type="evidence" value="ECO:0007669"/>
    <property type="project" value="TreeGrafter"/>
</dbReference>
<dbReference type="PANTHER" id="PTHR48153">
    <property type="entry name" value="UFM1-SPECIFIC PROTEASE 2"/>
    <property type="match status" value="1"/>
</dbReference>
<dbReference type="GO" id="GO:0006508">
    <property type="term" value="P:proteolysis"/>
    <property type="evidence" value="ECO:0007669"/>
    <property type="project" value="TreeGrafter"/>
</dbReference>
<feature type="region of interest" description="Disordered" evidence="3">
    <location>
        <begin position="84"/>
        <end position="103"/>
    </location>
</feature>
<evidence type="ECO:0000313" key="6">
    <source>
        <dbReference type="Proteomes" id="UP000759131"/>
    </source>
</evidence>
<comment type="similarity">
    <text evidence="1">Belongs to the peptidase C78 family.</text>
</comment>
<dbReference type="GO" id="GO:0005783">
    <property type="term" value="C:endoplasmic reticulum"/>
    <property type="evidence" value="ECO:0007669"/>
    <property type="project" value="TreeGrafter"/>
</dbReference>
<name>A0A7R9KW62_9ACAR</name>
<proteinExistence type="inferred from homology"/>
<keyword evidence="2" id="KW-0378">Hydrolase</keyword>
<evidence type="ECO:0000256" key="1">
    <source>
        <dbReference type="ARBA" id="ARBA00008552"/>
    </source>
</evidence>
<dbReference type="EMBL" id="CAJPIZ010008096">
    <property type="protein sequence ID" value="CAG2110857.1"/>
    <property type="molecule type" value="Genomic_DNA"/>
</dbReference>
<dbReference type="InterPro" id="IPR012462">
    <property type="entry name" value="UFSP1/2_DUB_cat"/>
</dbReference>
<protein>
    <recommendedName>
        <fullName evidence="4">UFSP1/2/DUB catalytic domain-containing protein</fullName>
    </recommendedName>
</protein>
<dbReference type="Proteomes" id="UP000759131">
    <property type="component" value="Unassembled WGS sequence"/>
</dbReference>
<accession>A0A7R9KW62</accession>
<dbReference type="PANTHER" id="PTHR48153:SF2">
    <property type="entry name" value="UFM1-SPECIFIC PROTEASE 2"/>
    <property type="match status" value="1"/>
</dbReference>
<evidence type="ECO:0000313" key="5">
    <source>
        <dbReference type="EMBL" id="CAD7630427.1"/>
    </source>
</evidence>
<reference evidence="5" key="1">
    <citation type="submission" date="2020-11" db="EMBL/GenBank/DDBJ databases">
        <authorList>
            <person name="Tran Van P."/>
        </authorList>
    </citation>
    <scope>NUCLEOTIDE SEQUENCE</scope>
</reference>
<dbReference type="GO" id="GO:0005634">
    <property type="term" value="C:nucleus"/>
    <property type="evidence" value="ECO:0007669"/>
    <property type="project" value="TreeGrafter"/>
</dbReference>
<feature type="domain" description="UFSP1/2/DUB catalytic" evidence="4">
    <location>
        <begin position="115"/>
        <end position="172"/>
    </location>
</feature>
<gene>
    <name evidence="5" type="ORF">OSB1V03_LOCUS10840</name>
</gene>
<evidence type="ECO:0000259" key="4">
    <source>
        <dbReference type="Pfam" id="PF07910"/>
    </source>
</evidence>
<feature type="non-terminal residue" evidence="5">
    <location>
        <position position="180"/>
    </location>
</feature>